<dbReference type="RefSeq" id="XP_007841821.1">
    <property type="nucleotide sequence ID" value="XM_007843630.1"/>
</dbReference>
<gene>
    <name evidence="2" type="ORF">PFICI_15049</name>
</gene>
<dbReference type="InParanoid" id="W3WI36"/>
<dbReference type="InterPro" id="IPR010730">
    <property type="entry name" value="HET"/>
</dbReference>
<reference evidence="3" key="1">
    <citation type="journal article" date="2015" name="BMC Genomics">
        <title>Genomic and transcriptomic analysis of the endophytic fungus Pestalotiopsis fici reveals its lifestyle and high potential for synthesis of natural products.</title>
        <authorList>
            <person name="Wang X."/>
            <person name="Zhang X."/>
            <person name="Liu L."/>
            <person name="Xiang M."/>
            <person name="Wang W."/>
            <person name="Sun X."/>
            <person name="Che Y."/>
            <person name="Guo L."/>
            <person name="Liu G."/>
            <person name="Guo L."/>
            <person name="Wang C."/>
            <person name="Yin W.B."/>
            <person name="Stadler M."/>
            <person name="Zhang X."/>
            <person name="Liu X."/>
        </authorList>
    </citation>
    <scope>NUCLEOTIDE SEQUENCE [LARGE SCALE GENOMIC DNA]</scope>
    <source>
        <strain evidence="3">W106-1 / CGMCC3.15140</strain>
    </source>
</reference>
<dbReference type="HOGENOM" id="CLU_343266_0_0_1"/>
<dbReference type="EMBL" id="KI912122">
    <property type="protein sequence ID" value="ETS73444.1"/>
    <property type="molecule type" value="Genomic_DNA"/>
</dbReference>
<dbReference type="PANTHER" id="PTHR39596">
    <property type="match status" value="1"/>
</dbReference>
<dbReference type="AlphaFoldDB" id="W3WI36"/>
<evidence type="ECO:0000313" key="2">
    <source>
        <dbReference type="EMBL" id="ETS73444.1"/>
    </source>
</evidence>
<proteinExistence type="predicted"/>
<dbReference type="PANTHER" id="PTHR39596:SF3">
    <property type="entry name" value="HETEROKARYON INCOMPATIBILITY DOMAIN-CONTAINING PROTEIN"/>
    <property type="match status" value="1"/>
</dbReference>
<feature type="domain" description="Heterokaryon incompatibility" evidence="1">
    <location>
        <begin position="389"/>
        <end position="489"/>
    </location>
</feature>
<name>W3WI36_PESFW</name>
<sequence>MDHLPWYAPCGVSPVRVPFICGGEALCGGDDFLEFPEKQEWQWKHPESLLQLARMGQAWLFFGLLGIVGISPEACISAVDDATSTIAEERWIDTSHLPDLLQGLKNPEESAVQEVRRSRLADAIVRAKHVMSHIWIPYIWEFDAQDMPTLWNSPSYAIIFSIEVLLDALEAILSFENDDLEKLGSKSLLAKFTPGIARSLLQVGKCGSLAYRLPFTASKLYHLMSLPDGSDLHRHNHSLCKETSCSLMNVDSLTYRTQHTQRCVACENLEIMEAELVRLIQRDEVPVIRSTMDSSSNLRVSIVKMDPTVDYVAISHVWAGGLGNFQANSLPHCQLQALHRDVLDVMICAYDDDCVSYNDASVDIPRGMIRKLVPRPQNPDGRAWFGSQRTQTTCYYWIDTLCIPVHQRDEKIRAINSMGRIYAGAANIVVLDPTLSRTNFSTLHRTPGEMTDAIYSEEVDRDGEDLRHFRANMLVDASPWMARSWPLQEAALASTIYVKFADRKFLYESSRLGISSTLQTLPNQESRRLMWGGDSLWSLYSDVLGTGEPLPHTPNTEFISVWNQLTRRTTSYPEDVPAIFAALLYRSAGELLSIAPQLRSRAILRCVESLPLDILTVDRDRAVDTKAGWVPRFPGSRERVPEIDLTHGVLERTANGFLVRPALNPSGPTRILICPSGVGVSDYILLRDALSGEAITLRAESPAAAFRGKLPAASSGPQLLLLLSKPCLQTPSWNFGILCDIHEHTKDMVKTRLVDTTITWKAERDPHGKLQHTSSDCRVLEDSCSIYIEMGMLISIPNLPPPFHTAMALSRRIYRFSFRWFSRLT</sequence>
<dbReference type="GeneID" id="19280062"/>
<protein>
    <recommendedName>
        <fullName evidence="1">Heterokaryon incompatibility domain-containing protein</fullName>
    </recommendedName>
</protein>
<dbReference type="OrthoDB" id="2426273at2759"/>
<dbReference type="eggNOG" id="ENOG502RWG0">
    <property type="taxonomic scope" value="Eukaryota"/>
</dbReference>
<evidence type="ECO:0000259" key="1">
    <source>
        <dbReference type="Pfam" id="PF06985"/>
    </source>
</evidence>
<evidence type="ECO:0000313" key="3">
    <source>
        <dbReference type="Proteomes" id="UP000030651"/>
    </source>
</evidence>
<dbReference type="KEGG" id="pfy:PFICI_15049"/>
<dbReference type="OMA" id="SHIWIPY"/>
<accession>W3WI36</accession>
<keyword evidence="3" id="KW-1185">Reference proteome</keyword>
<dbReference type="Pfam" id="PF06985">
    <property type="entry name" value="HET"/>
    <property type="match status" value="1"/>
</dbReference>
<dbReference type="Proteomes" id="UP000030651">
    <property type="component" value="Unassembled WGS sequence"/>
</dbReference>
<organism evidence="2 3">
    <name type="scientific">Pestalotiopsis fici (strain W106-1 / CGMCC3.15140)</name>
    <dbReference type="NCBI Taxonomy" id="1229662"/>
    <lineage>
        <taxon>Eukaryota</taxon>
        <taxon>Fungi</taxon>
        <taxon>Dikarya</taxon>
        <taxon>Ascomycota</taxon>
        <taxon>Pezizomycotina</taxon>
        <taxon>Sordariomycetes</taxon>
        <taxon>Xylariomycetidae</taxon>
        <taxon>Amphisphaeriales</taxon>
        <taxon>Sporocadaceae</taxon>
        <taxon>Pestalotiopsis</taxon>
    </lineage>
</organism>